<reference evidence="3 4" key="1">
    <citation type="journal article" date="2008" name="Int. J. Syst. Evol. Microbiol.">
        <title>Nocardioides daphniae sp. nov., isolated from Daphnia cucullata (Crustacea: Cladocera).</title>
        <authorList>
            <person name="Toth E.M."/>
            <person name="Keki Z."/>
            <person name="Homonnay Z.G."/>
            <person name="Borsodi A.K."/>
            <person name="Marialigeti K."/>
            <person name="Schumann P."/>
        </authorList>
    </citation>
    <scope>NUCLEOTIDE SEQUENCE [LARGE SCALE GENOMIC DNA]</scope>
    <source>
        <strain evidence="3 4">JCM 16608</strain>
    </source>
</reference>
<keyword evidence="1" id="KW-0472">Membrane</keyword>
<reference evidence="5" key="3">
    <citation type="journal article" date="2019" name="Int. J. Syst. Evol. Microbiol.">
        <title>The Global Catalogue of Microorganisms (GCM) 10K type strain sequencing project: providing services to taxonomists for standard genome sequencing and annotation.</title>
        <authorList>
            <consortium name="The Broad Institute Genomics Platform"/>
            <consortium name="The Broad Institute Genome Sequencing Center for Infectious Disease"/>
            <person name="Wu L."/>
            <person name="Ma J."/>
        </authorList>
    </citation>
    <scope>NUCLEOTIDE SEQUENCE [LARGE SCALE GENOMIC DNA]</scope>
    <source>
        <strain evidence="5">CCM 7403</strain>
    </source>
</reference>
<dbReference type="EMBL" id="CP038462">
    <property type="protein sequence ID" value="QCC78021.1"/>
    <property type="molecule type" value="Genomic_DNA"/>
</dbReference>
<evidence type="ECO:0000313" key="4">
    <source>
        <dbReference type="Proteomes" id="UP000297025"/>
    </source>
</evidence>
<feature type="transmembrane region" description="Helical" evidence="1">
    <location>
        <begin position="285"/>
        <end position="304"/>
    </location>
</feature>
<organism evidence="3 4">
    <name type="scientific">Nocardioides daphniae</name>
    <dbReference type="NCBI Taxonomy" id="402297"/>
    <lineage>
        <taxon>Bacteria</taxon>
        <taxon>Bacillati</taxon>
        <taxon>Actinomycetota</taxon>
        <taxon>Actinomycetes</taxon>
        <taxon>Propionibacteriales</taxon>
        <taxon>Nocardioidaceae</taxon>
        <taxon>Nocardioides</taxon>
    </lineage>
</organism>
<name>A0A4P7UER0_9ACTN</name>
<feature type="transmembrane region" description="Helical" evidence="1">
    <location>
        <begin position="100"/>
        <end position="121"/>
    </location>
</feature>
<dbReference type="RefSeq" id="WP_135833060.1">
    <property type="nucleotide sequence ID" value="NZ_BMCK01000003.1"/>
</dbReference>
<evidence type="ECO:0000313" key="5">
    <source>
        <dbReference type="Proteomes" id="UP000630594"/>
    </source>
</evidence>
<evidence type="ECO:0000256" key="1">
    <source>
        <dbReference type="SAM" id="Phobius"/>
    </source>
</evidence>
<gene>
    <name evidence="3" type="ORF">E2C04_14015</name>
    <name evidence="2" type="ORF">GCM10007231_22590</name>
</gene>
<reference evidence="2" key="5">
    <citation type="submission" date="2024-05" db="EMBL/GenBank/DDBJ databases">
        <authorList>
            <person name="Sun Q."/>
            <person name="Sedlacek I."/>
        </authorList>
    </citation>
    <scope>NUCLEOTIDE SEQUENCE</scope>
    <source>
        <strain evidence="2">CCM 7403</strain>
    </source>
</reference>
<dbReference type="Pfam" id="PF01944">
    <property type="entry name" value="SpoIIM"/>
    <property type="match status" value="1"/>
</dbReference>
<reference evidence="3" key="4">
    <citation type="submission" date="2019-03" db="EMBL/GenBank/DDBJ databases">
        <authorList>
            <person name="Huang Y."/>
        </authorList>
    </citation>
    <scope>NUCLEOTIDE SEQUENCE</scope>
    <source>
        <strain evidence="3">JCM 16608</strain>
    </source>
</reference>
<evidence type="ECO:0000313" key="2">
    <source>
        <dbReference type="EMBL" id="GGD22999.1"/>
    </source>
</evidence>
<dbReference type="EMBL" id="BMCK01000003">
    <property type="protein sequence ID" value="GGD22999.1"/>
    <property type="molecule type" value="Genomic_DNA"/>
</dbReference>
<keyword evidence="1" id="KW-0812">Transmembrane</keyword>
<dbReference type="PANTHER" id="PTHR35337:SF1">
    <property type="entry name" value="SLR1478 PROTEIN"/>
    <property type="match status" value="1"/>
</dbReference>
<accession>A0A4P7UER0</accession>
<sequence>MDLDAYVVAHRAEWERLDALTRRRGLSGAEADELAELYQQVGTHLSAVRAQAPDPALVQHLSVLLANARTRALASRTSTAAGFLRFFTHRFPAALYRLRFWWLGALVGNVVVAGLMMWWLFHHPTVEQSLMSQQQIDDLVSHDFEDYYSESASSHFAAQVWVNNAWVSALCIALGILGLPVFWLLFQNIANLAVIGAIMHRYDHGAHFWGLLLPHGLLELTAVFVAAGTGLRLFWSWIEPGDLTRARSIAREGRTAATIALGLVVVLLVSGVVEGFVTPSGLPTWARLAIGVAAEVVFLAYVFVVGRRAVAEGEDGDIDARHLEDRVASRA</sequence>
<feature type="transmembrane region" description="Helical" evidence="1">
    <location>
        <begin position="165"/>
        <end position="186"/>
    </location>
</feature>
<evidence type="ECO:0000313" key="3">
    <source>
        <dbReference type="EMBL" id="QCC78021.1"/>
    </source>
</evidence>
<proteinExistence type="predicted"/>
<feature type="transmembrane region" description="Helical" evidence="1">
    <location>
        <begin position="206"/>
        <end position="235"/>
    </location>
</feature>
<reference evidence="2" key="2">
    <citation type="journal article" date="2014" name="Int. J. Syst. Evol. Microbiol.">
        <title>Complete genome of a new Firmicutes species belonging to the dominant human colonic microbiota ('Ruminococcus bicirculans') reveals two chromosomes and a selective capacity to utilize plant glucans.</title>
        <authorList>
            <consortium name="NISC Comparative Sequencing Program"/>
            <person name="Wegmann U."/>
            <person name="Louis P."/>
            <person name="Goesmann A."/>
            <person name="Henrissat B."/>
            <person name="Duncan S.H."/>
            <person name="Flint H.J."/>
        </authorList>
    </citation>
    <scope>NUCLEOTIDE SEQUENCE</scope>
    <source>
        <strain evidence="2">CCM 7403</strain>
    </source>
</reference>
<dbReference type="KEGG" id="ndp:E2C04_14015"/>
<protein>
    <submittedName>
        <fullName evidence="2">Membrane protein</fullName>
    </submittedName>
    <submittedName>
        <fullName evidence="3">Stage II sporulation protein M</fullName>
    </submittedName>
</protein>
<keyword evidence="1" id="KW-1133">Transmembrane helix</keyword>
<dbReference type="Proteomes" id="UP000297025">
    <property type="component" value="Chromosome"/>
</dbReference>
<keyword evidence="5" id="KW-1185">Reference proteome</keyword>
<dbReference type="InterPro" id="IPR002798">
    <property type="entry name" value="SpoIIM-like"/>
</dbReference>
<feature type="transmembrane region" description="Helical" evidence="1">
    <location>
        <begin position="256"/>
        <end position="273"/>
    </location>
</feature>
<dbReference type="Proteomes" id="UP000630594">
    <property type="component" value="Unassembled WGS sequence"/>
</dbReference>
<dbReference type="PANTHER" id="PTHR35337">
    <property type="entry name" value="SLR1478 PROTEIN"/>
    <property type="match status" value="1"/>
</dbReference>
<dbReference type="OrthoDB" id="5243448at2"/>
<dbReference type="AlphaFoldDB" id="A0A4P7UER0"/>